<gene>
    <name evidence="1" type="ORF">ASU31_15565</name>
</gene>
<evidence type="ECO:0008006" key="3">
    <source>
        <dbReference type="Google" id="ProtNLM"/>
    </source>
</evidence>
<dbReference type="OrthoDB" id="764352at2"/>
<proteinExistence type="predicted"/>
<dbReference type="AlphaFoldDB" id="A0A0T5VMM5"/>
<comment type="caution">
    <text evidence="1">The sequence shown here is derived from an EMBL/GenBank/DDBJ whole genome shotgun (WGS) entry which is preliminary data.</text>
</comment>
<reference evidence="1 2" key="1">
    <citation type="submission" date="2015-11" db="EMBL/GenBank/DDBJ databases">
        <title>Sequence of Pedobacter ginsenosidimutans.</title>
        <authorList>
            <person name="Carson E."/>
            <person name="Keyser V."/>
            <person name="Newman J."/>
            <person name="Miller J."/>
        </authorList>
    </citation>
    <scope>NUCLEOTIDE SEQUENCE [LARGE SCALE GENOMIC DNA]</scope>
    <source>
        <strain evidence="1 2">KACC 14530</strain>
    </source>
</reference>
<dbReference type="EMBL" id="LMZQ01000012">
    <property type="protein sequence ID" value="KRT15096.1"/>
    <property type="molecule type" value="Genomic_DNA"/>
</dbReference>
<keyword evidence="2" id="KW-1185">Reference proteome</keyword>
<evidence type="ECO:0000313" key="1">
    <source>
        <dbReference type="EMBL" id="KRT15096.1"/>
    </source>
</evidence>
<accession>A0A0T5VMM5</accession>
<protein>
    <recommendedName>
        <fullName evidence="3">Glycosyltransferase family 28 N-terminal domain-containing protein</fullName>
    </recommendedName>
</protein>
<dbReference type="Proteomes" id="UP000051950">
    <property type="component" value="Unassembled WGS sequence"/>
</dbReference>
<dbReference type="RefSeq" id="WP_057933209.1">
    <property type="nucleotide sequence ID" value="NZ_LMZQ01000012.1"/>
</dbReference>
<evidence type="ECO:0000313" key="2">
    <source>
        <dbReference type="Proteomes" id="UP000051950"/>
    </source>
</evidence>
<dbReference type="Gene3D" id="3.40.50.2000">
    <property type="entry name" value="Glycogen Phosphorylase B"/>
    <property type="match status" value="1"/>
</dbReference>
<name>A0A0T5VMM5_9SPHI</name>
<dbReference type="STRING" id="687842.ASU31_15565"/>
<dbReference type="SUPFAM" id="SSF53756">
    <property type="entry name" value="UDP-Glycosyltransferase/glycogen phosphorylase"/>
    <property type="match status" value="1"/>
</dbReference>
<organism evidence="1 2">
    <name type="scientific">Pedobacter ginsenosidimutans</name>
    <dbReference type="NCBI Taxonomy" id="687842"/>
    <lineage>
        <taxon>Bacteria</taxon>
        <taxon>Pseudomonadati</taxon>
        <taxon>Bacteroidota</taxon>
        <taxon>Sphingobacteriia</taxon>
        <taxon>Sphingobacteriales</taxon>
        <taxon>Sphingobacteriaceae</taxon>
        <taxon>Pedobacter</taxon>
    </lineage>
</organism>
<sequence>MSQVLFLSDPSQADVSPILGMANELITRGEKVTFFSSDEFKVPIEQIGADFKAYNQELNIFQGKKAIDEEEKPKSGLISALLEPMKFIDDILVQIRGLKFDYAVFSPSYPYANIITQLLGIPKTEQAAYN</sequence>